<dbReference type="InterPro" id="IPR029058">
    <property type="entry name" value="AB_hydrolase_fold"/>
</dbReference>
<organism evidence="3 4">
    <name type="scientific">Kangiella marina</name>
    <dbReference type="NCBI Taxonomy" id="1079178"/>
    <lineage>
        <taxon>Bacteria</taxon>
        <taxon>Pseudomonadati</taxon>
        <taxon>Pseudomonadota</taxon>
        <taxon>Gammaproteobacteria</taxon>
        <taxon>Kangiellales</taxon>
        <taxon>Kangiellaceae</taxon>
        <taxon>Kangiella</taxon>
    </lineage>
</organism>
<sequence length="331" mass="37984">MTAHTVKQISFPIPRWAKNTHVQSLLATVKLRRKGLKKRAAALINSSEEVIIDCEDGVRLQSFVSRASHQDDPPLAILIHGWEGSHESLYQLSTAHVLFEQGFNVVRLNLRDHGTSHHLNQDLFHSNRIDEVVQAVYAIQQQFTPSKTLLCGFSLGGNFALRVTNRAPEAGIKLDKTVAICPALDPADILIKLETSLSLYIKYFMLKWKRSIRKKQELFPDIYDLDDDLRTDSMRELTEKLVQYYGDYQSINDYFDGYNICGDRLNNIATPTTILMSKDDPIIEFQDIYSLPNKDCITKYLTEYGGHCGYIKNRQLRSWLDDFILDQAKHF</sequence>
<protein>
    <submittedName>
        <fullName evidence="3">Alpha/beta fold hydrolase</fullName>
    </submittedName>
</protein>
<name>A0ABP8ILE0_9GAMM</name>
<keyword evidence="4" id="KW-1185">Reference proteome</keyword>
<comment type="similarity">
    <text evidence="1">Belongs to the AB hydrolase superfamily. AB hydrolase 4 family.</text>
</comment>
<comment type="caution">
    <text evidence="3">The sequence shown here is derived from an EMBL/GenBank/DDBJ whole genome shotgun (WGS) entry which is preliminary data.</text>
</comment>
<dbReference type="EMBL" id="BAABFV010000001">
    <property type="protein sequence ID" value="GAA4361407.1"/>
    <property type="molecule type" value="Genomic_DNA"/>
</dbReference>
<dbReference type="PIRSF" id="PIRSF005211">
    <property type="entry name" value="Ab_hydro_YheT"/>
    <property type="match status" value="1"/>
</dbReference>
<dbReference type="InterPro" id="IPR050960">
    <property type="entry name" value="AB_hydrolase_4_sf"/>
</dbReference>
<evidence type="ECO:0000313" key="3">
    <source>
        <dbReference type="EMBL" id="GAA4361407.1"/>
    </source>
</evidence>
<accession>A0ABP8ILE0</accession>
<dbReference type="Proteomes" id="UP001501011">
    <property type="component" value="Unassembled WGS sequence"/>
</dbReference>
<feature type="domain" description="Serine aminopeptidase S33" evidence="2">
    <location>
        <begin position="77"/>
        <end position="286"/>
    </location>
</feature>
<dbReference type="Gene3D" id="3.40.50.1820">
    <property type="entry name" value="alpha/beta hydrolase"/>
    <property type="match status" value="1"/>
</dbReference>
<proteinExistence type="inferred from homology"/>
<dbReference type="PANTHER" id="PTHR10794">
    <property type="entry name" value="ABHYDROLASE DOMAIN-CONTAINING PROTEIN"/>
    <property type="match status" value="1"/>
</dbReference>
<evidence type="ECO:0000256" key="1">
    <source>
        <dbReference type="ARBA" id="ARBA00010884"/>
    </source>
</evidence>
<evidence type="ECO:0000313" key="4">
    <source>
        <dbReference type="Proteomes" id="UP001501011"/>
    </source>
</evidence>
<dbReference type="SUPFAM" id="SSF53474">
    <property type="entry name" value="alpha/beta-Hydrolases"/>
    <property type="match status" value="1"/>
</dbReference>
<dbReference type="InterPro" id="IPR012020">
    <property type="entry name" value="ABHD4"/>
</dbReference>
<dbReference type="PANTHER" id="PTHR10794:SF63">
    <property type="entry name" value="ALPHA_BETA HYDROLASE 1, ISOFORM A"/>
    <property type="match status" value="1"/>
</dbReference>
<keyword evidence="3" id="KW-0378">Hydrolase</keyword>
<gene>
    <name evidence="3" type="ORF">GCM10023151_14620</name>
</gene>
<dbReference type="Pfam" id="PF12146">
    <property type="entry name" value="Hydrolase_4"/>
    <property type="match status" value="1"/>
</dbReference>
<dbReference type="InterPro" id="IPR022742">
    <property type="entry name" value="Hydrolase_4"/>
</dbReference>
<evidence type="ECO:0000259" key="2">
    <source>
        <dbReference type="Pfam" id="PF12146"/>
    </source>
</evidence>
<dbReference type="GO" id="GO:0016787">
    <property type="term" value="F:hydrolase activity"/>
    <property type="evidence" value="ECO:0007669"/>
    <property type="project" value="UniProtKB-KW"/>
</dbReference>
<dbReference type="RefSeq" id="WP_345292552.1">
    <property type="nucleotide sequence ID" value="NZ_BAABFV010000001.1"/>
</dbReference>
<reference evidence="4" key="1">
    <citation type="journal article" date="2019" name="Int. J. Syst. Evol. Microbiol.">
        <title>The Global Catalogue of Microorganisms (GCM) 10K type strain sequencing project: providing services to taxonomists for standard genome sequencing and annotation.</title>
        <authorList>
            <consortium name="The Broad Institute Genomics Platform"/>
            <consortium name="The Broad Institute Genome Sequencing Center for Infectious Disease"/>
            <person name="Wu L."/>
            <person name="Ma J."/>
        </authorList>
    </citation>
    <scope>NUCLEOTIDE SEQUENCE [LARGE SCALE GENOMIC DNA]</scope>
    <source>
        <strain evidence="4">JCM 17728</strain>
    </source>
</reference>